<evidence type="ECO:0000313" key="2">
    <source>
        <dbReference type="EMBL" id="KAG2649858.1"/>
    </source>
</evidence>
<name>A0A8T0WSB3_PANVG</name>
<evidence type="ECO:0000313" key="3">
    <source>
        <dbReference type="Proteomes" id="UP000823388"/>
    </source>
</evidence>
<gene>
    <name evidence="2" type="ORF">PVAP13_1NG134900</name>
</gene>
<keyword evidence="3" id="KW-1185">Reference proteome</keyword>
<comment type="caution">
    <text evidence="2">The sequence shown here is derived from an EMBL/GenBank/DDBJ whole genome shotgun (WGS) entry which is preliminary data.</text>
</comment>
<reference evidence="2" key="1">
    <citation type="submission" date="2020-05" db="EMBL/GenBank/DDBJ databases">
        <title>WGS assembly of Panicum virgatum.</title>
        <authorList>
            <person name="Lovell J.T."/>
            <person name="Jenkins J."/>
            <person name="Shu S."/>
            <person name="Juenger T.E."/>
            <person name="Schmutz J."/>
        </authorList>
    </citation>
    <scope>NUCLEOTIDE SEQUENCE</scope>
    <source>
        <strain evidence="2">AP13</strain>
    </source>
</reference>
<proteinExistence type="predicted"/>
<sequence>MLSPPIAEDDSSVSMVLTNDALLGEILPRLHSPACYVRAALASKRWLRNASNRATIRGFRSGHSPHLLGIYVLCDGFSRPEFVPLPDAAASCPELEPALRHGKFGFEDLDASTLSVWDCRDERVLYGFGPSFELPLGPAVQTPLRHPREYRVVLPRLPCTICPPHAMLLPDDDDDSSSCYRVDIDQRDQRVIYAKVFVLRAGSWSIHCSASAHLARLPVHILKMTLLMRGTVYMFTTAGYILALDLATAKFSVIDLPEGVRFKYSSNLCSLPGRRLHSLPFPCQWGRAYHLAPEDE</sequence>
<dbReference type="Pfam" id="PF23635">
    <property type="entry name" value="Beta-prop_AT5G49610-like"/>
    <property type="match status" value="1"/>
</dbReference>
<dbReference type="EMBL" id="CM029038">
    <property type="protein sequence ID" value="KAG2649858.1"/>
    <property type="molecule type" value="Genomic_DNA"/>
</dbReference>
<protein>
    <recommendedName>
        <fullName evidence="1">F-box protein AT5G49610-like beta-propeller domain-containing protein</fullName>
    </recommendedName>
</protein>
<feature type="domain" description="F-box protein AT5G49610-like beta-propeller" evidence="1">
    <location>
        <begin position="115"/>
        <end position="265"/>
    </location>
</feature>
<organism evidence="2 3">
    <name type="scientific">Panicum virgatum</name>
    <name type="common">Blackwell switchgrass</name>
    <dbReference type="NCBI Taxonomy" id="38727"/>
    <lineage>
        <taxon>Eukaryota</taxon>
        <taxon>Viridiplantae</taxon>
        <taxon>Streptophyta</taxon>
        <taxon>Embryophyta</taxon>
        <taxon>Tracheophyta</taxon>
        <taxon>Spermatophyta</taxon>
        <taxon>Magnoliopsida</taxon>
        <taxon>Liliopsida</taxon>
        <taxon>Poales</taxon>
        <taxon>Poaceae</taxon>
        <taxon>PACMAD clade</taxon>
        <taxon>Panicoideae</taxon>
        <taxon>Panicodae</taxon>
        <taxon>Paniceae</taxon>
        <taxon>Panicinae</taxon>
        <taxon>Panicum</taxon>
        <taxon>Panicum sect. Hiantes</taxon>
    </lineage>
</organism>
<accession>A0A8T0WSB3</accession>
<dbReference type="Proteomes" id="UP000823388">
    <property type="component" value="Chromosome 1N"/>
</dbReference>
<dbReference type="InterPro" id="IPR056594">
    <property type="entry name" value="AT5G49610-like_b-prop"/>
</dbReference>
<evidence type="ECO:0000259" key="1">
    <source>
        <dbReference type="Pfam" id="PF23635"/>
    </source>
</evidence>
<dbReference type="PANTHER" id="PTHR33207">
    <property type="entry name" value="F-BOX DOMAIN CONTAINING PROTEIN-RELATED"/>
    <property type="match status" value="1"/>
</dbReference>
<dbReference type="AlphaFoldDB" id="A0A8T0WSB3"/>